<proteinExistence type="predicted"/>
<keyword evidence="2" id="KW-1185">Reference proteome</keyword>
<evidence type="ECO:0000313" key="1">
    <source>
        <dbReference type="EMBL" id="EYC06677.1"/>
    </source>
</evidence>
<dbReference type="EMBL" id="JARK01001410">
    <property type="protein sequence ID" value="EYC06677.1"/>
    <property type="molecule type" value="Genomic_DNA"/>
</dbReference>
<sequence>MDGVYLVPLSQGVIHVALATFFILSNVGSESLIIPVHRKSTPGVDGDGLSAASKERIATAPLTIESSQRWRILPHSLLSGEDLCLSGAVAPGTIRGGRKATAIDATVHISMEIFGHFSTSLQSKYCTIFL</sequence>
<protein>
    <submittedName>
        <fullName evidence="1">Uncharacterized protein</fullName>
    </submittedName>
</protein>
<organism evidence="1 2">
    <name type="scientific">Ancylostoma ceylanicum</name>
    <dbReference type="NCBI Taxonomy" id="53326"/>
    <lineage>
        <taxon>Eukaryota</taxon>
        <taxon>Metazoa</taxon>
        <taxon>Ecdysozoa</taxon>
        <taxon>Nematoda</taxon>
        <taxon>Chromadorea</taxon>
        <taxon>Rhabditida</taxon>
        <taxon>Rhabditina</taxon>
        <taxon>Rhabditomorpha</taxon>
        <taxon>Strongyloidea</taxon>
        <taxon>Ancylostomatidae</taxon>
        <taxon>Ancylostomatinae</taxon>
        <taxon>Ancylostoma</taxon>
    </lineage>
</organism>
<comment type="caution">
    <text evidence="1">The sequence shown here is derived from an EMBL/GenBank/DDBJ whole genome shotgun (WGS) entry which is preliminary data.</text>
</comment>
<accession>A0A016TVL7</accession>
<reference evidence="2" key="1">
    <citation type="journal article" date="2015" name="Nat. Genet.">
        <title>The genome and transcriptome of the zoonotic hookworm Ancylostoma ceylanicum identify infection-specific gene families.</title>
        <authorList>
            <person name="Schwarz E.M."/>
            <person name="Hu Y."/>
            <person name="Antoshechkin I."/>
            <person name="Miller M.M."/>
            <person name="Sternberg P.W."/>
            <person name="Aroian R.V."/>
        </authorList>
    </citation>
    <scope>NUCLEOTIDE SEQUENCE</scope>
    <source>
        <strain evidence="2">HY135</strain>
    </source>
</reference>
<dbReference type="AlphaFoldDB" id="A0A016TVL7"/>
<name>A0A016TVL7_9BILA</name>
<evidence type="ECO:0000313" key="2">
    <source>
        <dbReference type="Proteomes" id="UP000024635"/>
    </source>
</evidence>
<dbReference type="Proteomes" id="UP000024635">
    <property type="component" value="Unassembled WGS sequence"/>
</dbReference>
<gene>
    <name evidence="1" type="primary">Acey_s0074.g829</name>
    <name evidence="1" type="ORF">Y032_0074g829</name>
</gene>